<sequence>MIADRLRRLAGSRRAATWASALLLVGAGAAAASVFPFMAGLPDVTAVYSTPQPVVGMKPGVKLPVYDVQPDGRAVRSGQAYVDGEGRLQLSRYDGRRESAAVPEAVLMPASVRSLWVLATEAEREELRNTARGFIRALGAAIDGAVNSPVFDTEYKPVIEDTIRTAATAAWASPPVQAAFADLLQVADPMLRQVAADDLRPALVERLQPALWQAVRTNAVNIIDVFSDFRLDLKPLENAVSGAIADRRVRDGMAGMLAILAGTHQMRLLAERLGGEFLHNLRNDPRLADTIGRMMQDGRLSAYLEPLGDPALTLARAVPRTLARLDEHADLNSLAADIFKMQARGISSHVVIHMTAKDRDRVAVIDPLAPVTLVREAR</sequence>
<dbReference type="RefSeq" id="WP_180281060.1">
    <property type="nucleotide sequence ID" value="NZ_JABFDB010000002.1"/>
</dbReference>
<accession>A0ABX2T5E1</accession>
<evidence type="ECO:0000313" key="1">
    <source>
        <dbReference type="EMBL" id="NYZ19302.1"/>
    </source>
</evidence>
<comment type="caution">
    <text evidence="1">The sequence shown here is derived from an EMBL/GenBank/DDBJ whole genome shotgun (WGS) entry which is preliminary data.</text>
</comment>
<evidence type="ECO:0000313" key="2">
    <source>
        <dbReference type="Proteomes" id="UP000584642"/>
    </source>
</evidence>
<proteinExistence type="predicted"/>
<dbReference type="Proteomes" id="UP000584642">
    <property type="component" value="Unassembled WGS sequence"/>
</dbReference>
<name>A0ABX2T5E1_9PROT</name>
<gene>
    <name evidence="1" type="ORF">HND93_06225</name>
</gene>
<organism evidence="1 2">
    <name type="scientific">Azospirillum oleiclasticum</name>
    <dbReference type="NCBI Taxonomy" id="2735135"/>
    <lineage>
        <taxon>Bacteria</taxon>
        <taxon>Pseudomonadati</taxon>
        <taxon>Pseudomonadota</taxon>
        <taxon>Alphaproteobacteria</taxon>
        <taxon>Rhodospirillales</taxon>
        <taxon>Azospirillaceae</taxon>
        <taxon>Azospirillum</taxon>
    </lineage>
</organism>
<keyword evidence="2" id="KW-1185">Reference proteome</keyword>
<dbReference type="EMBL" id="JABFDB010000002">
    <property type="protein sequence ID" value="NYZ19302.1"/>
    <property type="molecule type" value="Genomic_DNA"/>
</dbReference>
<protein>
    <submittedName>
        <fullName evidence="1">Uncharacterized protein</fullName>
    </submittedName>
</protein>
<reference evidence="1 2" key="1">
    <citation type="submission" date="2020-05" db="EMBL/GenBank/DDBJ databases">
        <title>Azospirillum oleiclasticum sp. nov, a nitrogen-fixing and heavy crude oil-emulsifying bacterium isolated from the crude oil of Yumen Oilfield.</title>
        <authorList>
            <person name="Wu D."/>
            <person name="Cai M."/>
            <person name="Zhang X."/>
        </authorList>
    </citation>
    <scope>NUCLEOTIDE SEQUENCE [LARGE SCALE GENOMIC DNA]</scope>
    <source>
        <strain evidence="1 2">ROY-1-1-2</strain>
    </source>
</reference>